<keyword evidence="4 8" id="KW-0574">Periplasm</keyword>
<evidence type="ECO:0000256" key="9">
    <source>
        <dbReference type="SAM" id="MobiDB-lite"/>
    </source>
</evidence>
<dbReference type="PANTHER" id="PTHR22726">
    <property type="entry name" value="METALLOENDOPEPTIDASE OMA1"/>
    <property type="match status" value="1"/>
</dbReference>
<evidence type="ECO:0000256" key="3">
    <source>
        <dbReference type="ARBA" id="ARBA00022729"/>
    </source>
</evidence>
<dbReference type="InterPro" id="IPR011990">
    <property type="entry name" value="TPR-like_helical_dom_sf"/>
</dbReference>
<dbReference type="EMBL" id="CAADFT010000031">
    <property type="protein sequence ID" value="VFK44065.1"/>
    <property type="molecule type" value="Genomic_DNA"/>
</dbReference>
<evidence type="ECO:0000256" key="5">
    <source>
        <dbReference type="ARBA" id="ARBA00022801"/>
    </source>
</evidence>
<dbReference type="GO" id="GO:0004222">
    <property type="term" value="F:metalloendopeptidase activity"/>
    <property type="evidence" value="ECO:0007669"/>
    <property type="project" value="InterPro"/>
</dbReference>
<evidence type="ECO:0000259" key="10">
    <source>
        <dbReference type="Pfam" id="PF01435"/>
    </source>
</evidence>
<keyword evidence="7 8" id="KW-0482">Metalloprotease</keyword>
<keyword evidence="6 8" id="KW-0862">Zinc</keyword>
<keyword evidence="1 8" id="KW-0645">Protease</keyword>
<feature type="binding site" evidence="8">
    <location>
        <position position="309"/>
    </location>
    <ligand>
        <name>Zn(2+)</name>
        <dbReference type="ChEBI" id="CHEBI:29105"/>
        <note>catalytic</note>
    </ligand>
</feature>
<evidence type="ECO:0000256" key="4">
    <source>
        <dbReference type="ARBA" id="ARBA00022764"/>
    </source>
</evidence>
<feature type="binding site" evidence="8">
    <location>
        <position position="313"/>
    </location>
    <ligand>
        <name>Zn(2+)</name>
        <dbReference type="ChEBI" id="CHEBI:29105"/>
        <note>catalytic</note>
    </ligand>
</feature>
<evidence type="ECO:0000313" key="11">
    <source>
        <dbReference type="EMBL" id="VFK44065.1"/>
    </source>
</evidence>
<organism evidence="11">
    <name type="scientific">Candidatus Kentrum sp. TC</name>
    <dbReference type="NCBI Taxonomy" id="2126339"/>
    <lineage>
        <taxon>Bacteria</taxon>
        <taxon>Pseudomonadati</taxon>
        <taxon>Pseudomonadota</taxon>
        <taxon>Gammaproteobacteria</taxon>
        <taxon>Candidatus Kentrum</taxon>
    </lineage>
</organism>
<evidence type="ECO:0000256" key="1">
    <source>
        <dbReference type="ARBA" id="ARBA00022670"/>
    </source>
</evidence>
<comment type="similarity">
    <text evidence="8">Belongs to the peptidase M48 family. BepA subfamily.</text>
</comment>
<dbReference type="GO" id="GO:0008270">
    <property type="term" value="F:zinc ion binding"/>
    <property type="evidence" value="ECO:0007669"/>
    <property type="project" value="UniProtKB-UniRule"/>
</dbReference>
<dbReference type="Gene3D" id="1.25.40.10">
    <property type="entry name" value="Tetratricopeptide repeat domain"/>
    <property type="match status" value="1"/>
</dbReference>
<feature type="active site" evidence="8">
    <location>
        <position position="310"/>
    </location>
</feature>
<protein>
    <recommendedName>
        <fullName evidence="8">Putative beta-barrel assembly-enhancing protease</fullName>
        <ecNumber evidence="8">3.4.-.-</ecNumber>
    </recommendedName>
</protein>
<evidence type="ECO:0000256" key="6">
    <source>
        <dbReference type="ARBA" id="ARBA00022833"/>
    </source>
</evidence>
<dbReference type="GO" id="GO:0042597">
    <property type="term" value="C:periplasmic space"/>
    <property type="evidence" value="ECO:0007669"/>
    <property type="project" value="UniProtKB-SubCell"/>
</dbReference>
<feature type="region of interest" description="Disordered" evidence="9">
    <location>
        <begin position="140"/>
        <end position="160"/>
    </location>
</feature>
<proteinExistence type="inferred from homology"/>
<evidence type="ECO:0000256" key="7">
    <source>
        <dbReference type="ARBA" id="ARBA00023049"/>
    </source>
</evidence>
<comment type="function">
    <text evidence="8">Functions as both a chaperone and a metalloprotease. Maintains the integrity of the outer membrane by promoting either the assembly or the elimination of outer membrane proteins, depending on their folding state.</text>
</comment>
<dbReference type="GO" id="GO:0051603">
    <property type="term" value="P:proteolysis involved in protein catabolic process"/>
    <property type="evidence" value="ECO:0007669"/>
    <property type="project" value="TreeGrafter"/>
</dbReference>
<dbReference type="GO" id="GO:0016020">
    <property type="term" value="C:membrane"/>
    <property type="evidence" value="ECO:0007669"/>
    <property type="project" value="InterPro"/>
</dbReference>
<dbReference type="SUPFAM" id="SSF48452">
    <property type="entry name" value="TPR-like"/>
    <property type="match status" value="1"/>
</dbReference>
<evidence type="ECO:0000256" key="2">
    <source>
        <dbReference type="ARBA" id="ARBA00022723"/>
    </source>
</evidence>
<comment type="cofactor">
    <cofactor evidence="8">
        <name>Zn(2+)</name>
        <dbReference type="ChEBI" id="CHEBI:29105"/>
    </cofactor>
    <text evidence="8">Binds 1 zinc ion per subunit.</text>
</comment>
<feature type="active site" description="Proton donor" evidence="8">
    <location>
        <position position="378"/>
    </location>
</feature>
<dbReference type="EC" id="3.4.-.-" evidence="8"/>
<dbReference type="Gene3D" id="3.30.2010.10">
    <property type="entry name" value="Metalloproteases ('zincins'), catalytic domain"/>
    <property type="match status" value="1"/>
</dbReference>
<feature type="binding site" evidence="8">
    <location>
        <position position="374"/>
    </location>
    <ligand>
        <name>Zn(2+)</name>
        <dbReference type="ChEBI" id="CHEBI:29105"/>
        <note>catalytic</note>
    </ligand>
</feature>
<name>A0A450YRC6_9GAMM</name>
<dbReference type="Pfam" id="PF01435">
    <property type="entry name" value="Peptidase_M48"/>
    <property type="match status" value="1"/>
</dbReference>
<comment type="subcellular location">
    <subcellularLocation>
        <location evidence="8">Periplasm</location>
    </subcellularLocation>
</comment>
<sequence length="658" mass="72800">MVRLRSQQAHRALLQVIILLASGSIHIQLPTEKLASVSFFRRLHDDEIRILLSPKYRVTGSKHRGGRIQPALRIGHLQTNLLSVSLIHRGLYDSNLGIGKIRRSYHAGPHILINIVNNMVIPHNKGAIVPGIPLSNQAEPVTIRASDRQSRRSRSPLRPRNSARWNWSAFLRRISLLAFVFTMPGFAREMGAGIMLPDIGDSSETYLSAANARRLGEAFMREARARISIIDEPEISSYLNGLGYRLASHGGASSAGFGNTGAAKTDFTFFAVRDPAINAFAVPGGFIGINAGLILDTESESELAAVLGHEIAHIRQRHIARAIQLSDNMNPLAIAGVLAAILIGSQSSQAGRAAMTAVTAGTMQKRIDFTRANEKEADRISMGILSAAGFDPRAAPDFFERLQTAHRYYSQPPEFLSTHPVTVSRIADSRNRAEQYPYRQYVDSLAYHLTRAHLAVMMEQNPKKSITYFDNALRNGKYRNRAATRYGLALASMAENRWKEAKAEIGKLLKTHPNHVVFRARLAEIELASGHISKSTDIYADALLLHPGHQLLTEGYARALLQGNKPKKVIALLDRQGGESSRSPTLQQLLAKAFAHTSNRTGASAALAEHHYLNGDIDAAIRQLRIALETSAQDYYRNSRIEARLKQFEEERNLRAKQ</sequence>
<feature type="domain" description="Peptidase M48" evidence="10">
    <location>
        <begin position="261"/>
        <end position="431"/>
    </location>
</feature>
<dbReference type="InterPro" id="IPR001915">
    <property type="entry name" value="Peptidase_M48"/>
</dbReference>
<dbReference type="PANTHER" id="PTHR22726:SF1">
    <property type="entry name" value="METALLOENDOPEPTIDASE OMA1, MITOCHONDRIAL"/>
    <property type="match status" value="1"/>
</dbReference>
<evidence type="ECO:0000256" key="8">
    <source>
        <dbReference type="HAMAP-Rule" id="MF_00997"/>
    </source>
</evidence>
<keyword evidence="3 8" id="KW-0732">Signal</keyword>
<dbReference type="InterPro" id="IPR051156">
    <property type="entry name" value="Mito/Outer_Membr_Metalloprot"/>
</dbReference>
<gene>
    <name evidence="11" type="ORF">BECKTC1821E_GA0114239_10313</name>
</gene>
<keyword evidence="5 8" id="KW-0378">Hydrolase</keyword>
<keyword evidence="2 8" id="KW-0479">Metal-binding</keyword>
<dbReference type="InterPro" id="IPR030873">
    <property type="entry name" value="Protease_BepA"/>
</dbReference>
<accession>A0A450YRC6</accession>
<dbReference type="AlphaFoldDB" id="A0A450YRC6"/>
<reference evidence="11" key="1">
    <citation type="submission" date="2019-02" db="EMBL/GenBank/DDBJ databases">
        <authorList>
            <person name="Gruber-Vodicka R. H."/>
            <person name="Seah K. B. B."/>
        </authorList>
    </citation>
    <scope>NUCLEOTIDE SEQUENCE</scope>
    <source>
        <strain evidence="11">BECK_BZ125</strain>
    </source>
</reference>
<dbReference type="HAMAP" id="MF_00997">
    <property type="entry name" value="Protease_BepA"/>
    <property type="match status" value="1"/>
</dbReference>